<gene>
    <name evidence="8" type="ORF">EZS27_006452</name>
</gene>
<dbReference type="Gene3D" id="1.50.10.10">
    <property type="match status" value="1"/>
</dbReference>
<dbReference type="InterPro" id="IPR012341">
    <property type="entry name" value="6hp_glycosidase-like_sf"/>
</dbReference>
<comment type="catalytic activity">
    <reaction evidence="1">
        <text>Hydrolysis of terminal non-reducing alpha-L-rhamnose residues in alpha-L-rhamnosides.</text>
        <dbReference type="EC" id="3.2.1.40"/>
    </reaction>
</comment>
<evidence type="ECO:0000259" key="4">
    <source>
        <dbReference type="Pfam" id="PF05592"/>
    </source>
</evidence>
<dbReference type="InterPro" id="IPR008928">
    <property type="entry name" value="6-hairpin_glycosidase_sf"/>
</dbReference>
<evidence type="ECO:0000259" key="7">
    <source>
        <dbReference type="Pfam" id="PF17390"/>
    </source>
</evidence>
<dbReference type="Pfam" id="PF17390">
    <property type="entry name" value="Bac_rhamnosid_C"/>
    <property type="match status" value="1"/>
</dbReference>
<evidence type="ECO:0000259" key="6">
    <source>
        <dbReference type="Pfam" id="PF17389"/>
    </source>
</evidence>
<evidence type="ECO:0000259" key="5">
    <source>
        <dbReference type="Pfam" id="PF08531"/>
    </source>
</evidence>
<protein>
    <recommendedName>
        <fullName evidence="2">alpha-L-rhamnosidase</fullName>
        <ecNumber evidence="2">3.2.1.40</ecNumber>
    </recommendedName>
</protein>
<dbReference type="Pfam" id="PF17389">
    <property type="entry name" value="Bac_rhamnosid6H"/>
    <property type="match status" value="1"/>
</dbReference>
<name>A0A5J4SJ58_9ZZZZ</name>
<dbReference type="InterPro" id="IPR035396">
    <property type="entry name" value="Bac_rhamnosid6H"/>
</dbReference>
<keyword evidence="3" id="KW-0378">Hydrolase</keyword>
<evidence type="ECO:0000313" key="8">
    <source>
        <dbReference type="EMBL" id="KAA6346027.1"/>
    </source>
</evidence>
<evidence type="ECO:0000256" key="2">
    <source>
        <dbReference type="ARBA" id="ARBA00012652"/>
    </source>
</evidence>
<dbReference type="Gene3D" id="2.60.420.10">
    <property type="entry name" value="Maltose phosphorylase, domain 3"/>
    <property type="match status" value="1"/>
</dbReference>
<dbReference type="EC" id="3.2.1.40" evidence="2"/>
<dbReference type="PANTHER" id="PTHR33307">
    <property type="entry name" value="ALPHA-RHAMNOSIDASE (EUROFUNG)"/>
    <property type="match status" value="1"/>
</dbReference>
<reference evidence="8" key="1">
    <citation type="submission" date="2019-03" db="EMBL/GenBank/DDBJ databases">
        <title>Single cell metagenomics reveals metabolic interactions within the superorganism composed of flagellate Streblomastix strix and complex community of Bacteroidetes bacteria on its surface.</title>
        <authorList>
            <person name="Treitli S.C."/>
            <person name="Kolisko M."/>
            <person name="Husnik F."/>
            <person name="Keeling P."/>
            <person name="Hampl V."/>
        </authorList>
    </citation>
    <scope>NUCLEOTIDE SEQUENCE</scope>
    <source>
        <strain evidence="8">STM</strain>
    </source>
</reference>
<dbReference type="GO" id="GO:0005975">
    <property type="term" value="P:carbohydrate metabolic process"/>
    <property type="evidence" value="ECO:0007669"/>
    <property type="project" value="InterPro"/>
</dbReference>
<dbReference type="Pfam" id="PF25788">
    <property type="entry name" value="Ig_Rha78A_N"/>
    <property type="match status" value="1"/>
</dbReference>
<dbReference type="InterPro" id="IPR035398">
    <property type="entry name" value="Bac_rhamnosid_C"/>
</dbReference>
<dbReference type="Gene3D" id="2.60.120.260">
    <property type="entry name" value="Galactose-binding domain-like"/>
    <property type="match status" value="2"/>
</dbReference>
<proteinExistence type="predicted"/>
<dbReference type="GO" id="GO:0030596">
    <property type="term" value="F:alpha-L-rhamnosidase activity"/>
    <property type="evidence" value="ECO:0007669"/>
    <property type="project" value="UniProtKB-EC"/>
</dbReference>
<evidence type="ECO:0000256" key="1">
    <source>
        <dbReference type="ARBA" id="ARBA00001445"/>
    </source>
</evidence>
<accession>A0A5J4SJ58</accession>
<dbReference type="PANTHER" id="PTHR33307:SF6">
    <property type="entry name" value="ALPHA-RHAMNOSIDASE (EUROFUNG)-RELATED"/>
    <property type="match status" value="1"/>
</dbReference>
<dbReference type="AlphaFoldDB" id="A0A5J4SJ58"/>
<dbReference type="Pfam" id="PF08531">
    <property type="entry name" value="Bac_rhamnosid_N"/>
    <property type="match status" value="1"/>
</dbReference>
<feature type="domain" description="Alpha-L-rhamnosidase six-hairpin glycosidase" evidence="6">
    <location>
        <begin position="460"/>
        <end position="804"/>
    </location>
</feature>
<evidence type="ECO:0000256" key="3">
    <source>
        <dbReference type="ARBA" id="ARBA00022801"/>
    </source>
</evidence>
<dbReference type="Gene3D" id="2.60.40.10">
    <property type="entry name" value="Immunoglobulins"/>
    <property type="match status" value="1"/>
</dbReference>
<dbReference type="Pfam" id="PF05592">
    <property type="entry name" value="Bac_rhamnosid"/>
    <property type="match status" value="1"/>
</dbReference>
<dbReference type="EMBL" id="SNRY01000146">
    <property type="protein sequence ID" value="KAA6346027.1"/>
    <property type="molecule type" value="Genomic_DNA"/>
</dbReference>
<organism evidence="8">
    <name type="scientific">termite gut metagenome</name>
    <dbReference type="NCBI Taxonomy" id="433724"/>
    <lineage>
        <taxon>unclassified sequences</taxon>
        <taxon>metagenomes</taxon>
        <taxon>organismal metagenomes</taxon>
    </lineage>
</organism>
<sequence length="923" mass="105053">MKHFRFTFICLLAVIVSPCSCLQKAPVELIGLRCEMRNNPLGIDCSNPRLSWEIIGSQRDIYQTKYRIIVASSPKKLNNDEGDLWDSGIVSSDVSCQVSYEGKPLESRAQCFWKVKVTTNKGESAWSKSACWTMGLLNDSDWQAQWTGLDKSFEYDRPDASHTRLSARYFRKEFTSEKTVDRAVLYISGLGLYKLYINGKEIGDQELAPTPTDYTKSIKYNTLDVTKYIQKKTNTLGVVLGNGRFFTMRPNGVKHFGFPKMIMQLEIEYADGNKQAVISDTTWKVTADGPIRANNEFDGEEYDANKEMPGWNQNGFDADNWLQAEQTTSPGGVLEAQINPNIRVMEIIKPVAITKPDSGKYILDMGQNMVGRLKIHAKGKKGDCVTLRFAETLKPDGTLYLDNLRSAEVTDKYTLKGISGESWEPVFTYHGFRYVEITGYPGKPSLKDFEGKVLYDEMETTGTFETSDPVLNQIYKNAYWGIRGNYRGMPTDCPQRDERMGWLGDRATGSLGESFVFNNNNLYAKWLDDIEESQRESGSIPAVAPNYWAIYNDDVTWPAAYIIIANMLYNQYNNMEPILKHYDSMKKWLLYMKDSYMVDYLMPRDRYGDWCMPPENPGLIHSNDPARKTDGQLLGTSFYYHLCGLMERFAKLSDKQEDAEYYAQLSLKVKDAFNNKFFDKETKQYGNNTVTANLLPLCYGMVPSEYETEVFRHITDKTENEFNSHVSTGLIGIQWLMRGLSDRGRFDLAFRIATNRDYPSWGYMIENDATTIWELWNGDTAAASMNSGNHVMLLGDLVVWYYEYLAGIQNTSETSTGFKHITMRPYPMEQLNYVKASYHSVHGVIKSAWNIKENLMQWNISVPCNTSATVYIPASSQDKVTESGKQASAAEGVQFVKTEGEYVVFEVASGNYSFTTETKQPVK</sequence>
<feature type="domain" description="Alpha-L-rhamnosidase C-terminal" evidence="7">
    <location>
        <begin position="807"/>
        <end position="885"/>
    </location>
</feature>
<feature type="domain" description="Bacterial alpha-L-rhamnosidase N-terminal" evidence="5">
    <location>
        <begin position="178"/>
        <end position="346"/>
    </location>
</feature>
<dbReference type="InterPro" id="IPR013783">
    <property type="entry name" value="Ig-like_fold"/>
</dbReference>
<dbReference type="PIRSF" id="PIRSF010631">
    <property type="entry name" value="A-rhamnsds"/>
    <property type="match status" value="1"/>
</dbReference>
<dbReference type="InterPro" id="IPR016007">
    <property type="entry name" value="Alpha_rhamnosid"/>
</dbReference>
<dbReference type="SUPFAM" id="SSF48208">
    <property type="entry name" value="Six-hairpin glycosidases"/>
    <property type="match status" value="1"/>
</dbReference>
<comment type="caution">
    <text evidence="8">The sequence shown here is derived from an EMBL/GenBank/DDBJ whole genome shotgun (WGS) entry which is preliminary data.</text>
</comment>
<dbReference type="InterPro" id="IPR013737">
    <property type="entry name" value="Bac_rhamnosid_N"/>
</dbReference>
<dbReference type="InterPro" id="IPR008902">
    <property type="entry name" value="Rhamnosid_concanavalin"/>
</dbReference>
<feature type="domain" description="Alpha-L-rhamnosidase concanavalin-like" evidence="4">
    <location>
        <begin position="356"/>
        <end position="454"/>
    </location>
</feature>